<reference evidence="3" key="2">
    <citation type="submission" date="2019-09" db="UniProtKB">
        <authorList>
            <consortium name="WormBaseParasite"/>
        </authorList>
    </citation>
    <scope>IDENTIFICATION</scope>
</reference>
<dbReference type="EMBL" id="UZAH01028605">
    <property type="protein sequence ID" value="VDP01233.1"/>
    <property type="molecule type" value="Genomic_DNA"/>
</dbReference>
<dbReference type="Proteomes" id="UP000050761">
    <property type="component" value="Unassembled WGS sequence"/>
</dbReference>
<evidence type="ECO:0000313" key="1">
    <source>
        <dbReference type="EMBL" id="VDP01233.1"/>
    </source>
</evidence>
<evidence type="ECO:0000313" key="3">
    <source>
        <dbReference type="WBParaSite" id="HPBE_0001492001-mRNA-1"/>
    </source>
</evidence>
<dbReference type="WBParaSite" id="HPBE_0001492001-mRNA-1">
    <property type="protein sequence ID" value="HPBE_0001492001-mRNA-1"/>
    <property type="gene ID" value="HPBE_0001492001"/>
</dbReference>
<accession>A0A183G178</accession>
<dbReference type="AlphaFoldDB" id="A0A183G178"/>
<protein>
    <submittedName>
        <fullName evidence="3">FERM domain-containing protein</fullName>
    </submittedName>
</protein>
<sequence length="129" mass="14464">MLEEYLACLHHRIRYYVKLDNPSSFEQAVNKAQAVEQLAEAAVDRLINPTLFVCLIAAQYLTGGYSQPGLVFPTDGDDCFWRMPLSFKCSKLVPGASTQLRADDPALSSQHQRYDSPASLCEFVEQTVF</sequence>
<organism evidence="2 3">
    <name type="scientific">Heligmosomoides polygyrus</name>
    <name type="common">Parasitic roundworm</name>
    <dbReference type="NCBI Taxonomy" id="6339"/>
    <lineage>
        <taxon>Eukaryota</taxon>
        <taxon>Metazoa</taxon>
        <taxon>Ecdysozoa</taxon>
        <taxon>Nematoda</taxon>
        <taxon>Chromadorea</taxon>
        <taxon>Rhabditida</taxon>
        <taxon>Rhabditina</taxon>
        <taxon>Rhabditomorpha</taxon>
        <taxon>Strongyloidea</taxon>
        <taxon>Heligmosomidae</taxon>
        <taxon>Heligmosomoides</taxon>
    </lineage>
</organism>
<gene>
    <name evidence="1" type="ORF">HPBE_LOCUS14921</name>
</gene>
<reference evidence="1 2" key="1">
    <citation type="submission" date="2018-11" db="EMBL/GenBank/DDBJ databases">
        <authorList>
            <consortium name="Pathogen Informatics"/>
        </authorList>
    </citation>
    <scope>NUCLEOTIDE SEQUENCE [LARGE SCALE GENOMIC DNA]</scope>
</reference>
<keyword evidence="2" id="KW-1185">Reference proteome</keyword>
<name>A0A183G178_HELPZ</name>
<accession>A0A3P8DYC9</accession>
<evidence type="ECO:0000313" key="2">
    <source>
        <dbReference type="Proteomes" id="UP000050761"/>
    </source>
</evidence>
<proteinExistence type="predicted"/>